<reference evidence="2 3" key="1">
    <citation type="journal article" date="2024" name="Microbiol. Resour. Announc.">
        <title>Genome annotations for the ascomycete fungi Trichoderma harzianum, Trichoderma aggressivum, and Purpureocillium lilacinum.</title>
        <authorList>
            <person name="Beijen E.P.W."/>
            <person name="Ohm R.A."/>
        </authorList>
    </citation>
    <scope>NUCLEOTIDE SEQUENCE [LARGE SCALE GENOMIC DNA]</scope>
    <source>
        <strain evidence="2 3">CBS 150709</strain>
    </source>
</reference>
<evidence type="ECO:0000256" key="1">
    <source>
        <dbReference type="SAM" id="MobiDB-lite"/>
    </source>
</evidence>
<name>A0ABR0BRL9_PURLI</name>
<feature type="compositionally biased region" description="Low complexity" evidence="1">
    <location>
        <begin position="124"/>
        <end position="149"/>
    </location>
</feature>
<protein>
    <submittedName>
        <fullName evidence="2">Uncharacterized protein</fullName>
    </submittedName>
</protein>
<proteinExistence type="predicted"/>
<accession>A0ABR0BRL9</accession>
<gene>
    <name evidence="2" type="ORF">Purlil1_9007</name>
</gene>
<feature type="region of interest" description="Disordered" evidence="1">
    <location>
        <begin position="1"/>
        <end position="33"/>
    </location>
</feature>
<feature type="region of interest" description="Disordered" evidence="1">
    <location>
        <begin position="124"/>
        <end position="158"/>
    </location>
</feature>
<organism evidence="2 3">
    <name type="scientific">Purpureocillium lilacinum</name>
    <name type="common">Paecilomyces lilacinus</name>
    <dbReference type="NCBI Taxonomy" id="33203"/>
    <lineage>
        <taxon>Eukaryota</taxon>
        <taxon>Fungi</taxon>
        <taxon>Dikarya</taxon>
        <taxon>Ascomycota</taxon>
        <taxon>Pezizomycotina</taxon>
        <taxon>Sordariomycetes</taxon>
        <taxon>Hypocreomycetidae</taxon>
        <taxon>Hypocreales</taxon>
        <taxon>Ophiocordycipitaceae</taxon>
        <taxon>Purpureocillium</taxon>
    </lineage>
</organism>
<dbReference type="EMBL" id="JAWRVI010000039">
    <property type="protein sequence ID" value="KAK4086617.1"/>
    <property type="molecule type" value="Genomic_DNA"/>
</dbReference>
<keyword evidence="3" id="KW-1185">Reference proteome</keyword>
<evidence type="ECO:0000313" key="2">
    <source>
        <dbReference type="EMBL" id="KAK4086617.1"/>
    </source>
</evidence>
<feature type="region of interest" description="Disordered" evidence="1">
    <location>
        <begin position="50"/>
        <end position="71"/>
    </location>
</feature>
<evidence type="ECO:0000313" key="3">
    <source>
        <dbReference type="Proteomes" id="UP001287286"/>
    </source>
</evidence>
<dbReference type="Proteomes" id="UP001287286">
    <property type="component" value="Unassembled WGS sequence"/>
</dbReference>
<comment type="caution">
    <text evidence="2">The sequence shown here is derived from an EMBL/GenBank/DDBJ whole genome shotgun (WGS) entry which is preliminary data.</text>
</comment>
<sequence length="158" mass="15819">MEVNGTLPRLAWRENGGSGTERSRGRHGISNAAPPVPVSVGVVALRAPLGGQEHDGEPLGPGGGASRQRGAVVPGLRSTLGRCPSNCKPSKSPALCSWRGPHVIAIVGEVVLFAIVAGPASTAAPSCPATAATAPSATTPPHLSSLPLARPHSKPSSL</sequence>